<organism evidence="2 3">
    <name type="scientific">Candidatus Enterococcus avicola</name>
    <dbReference type="NCBI Taxonomy" id="2838561"/>
    <lineage>
        <taxon>Bacteria</taxon>
        <taxon>Bacillati</taxon>
        <taxon>Bacillota</taxon>
        <taxon>Bacilli</taxon>
        <taxon>Lactobacillales</taxon>
        <taxon>Enterococcaceae</taxon>
        <taxon>Enterococcus</taxon>
    </lineage>
</organism>
<reference evidence="2" key="1">
    <citation type="journal article" date="2021" name="PeerJ">
        <title>Extensive microbial diversity within the chicken gut microbiome revealed by metagenomics and culture.</title>
        <authorList>
            <person name="Gilroy R."/>
            <person name="Ravi A."/>
            <person name="Getino M."/>
            <person name="Pursley I."/>
            <person name="Horton D.L."/>
            <person name="Alikhan N.F."/>
            <person name="Baker D."/>
            <person name="Gharbi K."/>
            <person name="Hall N."/>
            <person name="Watson M."/>
            <person name="Adriaenssens E.M."/>
            <person name="Foster-Nyarko E."/>
            <person name="Jarju S."/>
            <person name="Secka A."/>
            <person name="Antonio M."/>
            <person name="Oren A."/>
            <person name="Chaudhuri R.R."/>
            <person name="La Ragione R."/>
            <person name="Hildebrand F."/>
            <person name="Pallen M.J."/>
        </authorList>
    </citation>
    <scope>NUCLEOTIDE SEQUENCE</scope>
    <source>
        <strain evidence="2">CHK172-16539</strain>
    </source>
</reference>
<gene>
    <name evidence="2" type="ORF">IAA20_00140</name>
</gene>
<dbReference type="EMBL" id="DXBN01000005">
    <property type="protein sequence ID" value="HIZ52339.1"/>
    <property type="molecule type" value="Genomic_DNA"/>
</dbReference>
<dbReference type="InterPro" id="IPR010064">
    <property type="entry name" value="HK97-gp10_tail"/>
</dbReference>
<dbReference type="AlphaFoldDB" id="A0A9D2F4G5"/>
<evidence type="ECO:0000256" key="1">
    <source>
        <dbReference type="SAM" id="MobiDB-lite"/>
    </source>
</evidence>
<sequence length="141" mass="16220">MASINTDSVDRELRRLAGQSRKVLKRSVDKGAQAVATKLRQNTPFYDGKRDGKWHAQRQIDRQNGNVDNNPHLKDDIVVGNVDQFGRVKIGFGQKTYWRAHFVESGTINQHPQNFMERTTHETRSEFIVIVEDEIKRGFGL</sequence>
<feature type="compositionally biased region" description="Basic and acidic residues" evidence="1">
    <location>
        <begin position="47"/>
        <end position="56"/>
    </location>
</feature>
<proteinExistence type="predicted"/>
<protein>
    <submittedName>
        <fullName evidence="2">HK97 gp10 family phage protein</fullName>
    </submittedName>
</protein>
<accession>A0A9D2F4G5</accession>
<evidence type="ECO:0000313" key="3">
    <source>
        <dbReference type="Proteomes" id="UP000824063"/>
    </source>
</evidence>
<reference evidence="2" key="2">
    <citation type="submission" date="2021-04" db="EMBL/GenBank/DDBJ databases">
        <authorList>
            <person name="Gilroy R."/>
        </authorList>
    </citation>
    <scope>NUCLEOTIDE SEQUENCE</scope>
    <source>
        <strain evidence="2">CHK172-16539</strain>
    </source>
</reference>
<dbReference type="Pfam" id="PF04883">
    <property type="entry name" value="HK97-gp10_like"/>
    <property type="match status" value="1"/>
</dbReference>
<evidence type="ECO:0000313" key="2">
    <source>
        <dbReference type="EMBL" id="HIZ52339.1"/>
    </source>
</evidence>
<dbReference type="Proteomes" id="UP000824063">
    <property type="component" value="Unassembled WGS sequence"/>
</dbReference>
<dbReference type="NCBIfam" id="TIGR01725">
    <property type="entry name" value="phge_HK97_gp10"/>
    <property type="match status" value="1"/>
</dbReference>
<comment type="caution">
    <text evidence="2">The sequence shown here is derived from an EMBL/GenBank/DDBJ whole genome shotgun (WGS) entry which is preliminary data.</text>
</comment>
<feature type="region of interest" description="Disordered" evidence="1">
    <location>
        <begin position="35"/>
        <end position="56"/>
    </location>
</feature>
<name>A0A9D2F4G5_9ENTE</name>